<dbReference type="RefSeq" id="WP_156561720.1">
    <property type="nucleotide sequence ID" value="NZ_CACRTV010000057.1"/>
</dbReference>
<sequence>MANINELTKELLNVLSTYYDIEDIEITEQEDGSVVVFDTSSILFVCNATSDGLWNVNLEAELDDDLLDELESFDWFEEVC</sequence>
<organism evidence="1">
    <name type="scientific">Clostridium paraputrificum</name>
    <dbReference type="NCBI Taxonomy" id="29363"/>
    <lineage>
        <taxon>Bacteria</taxon>
        <taxon>Bacillati</taxon>
        <taxon>Bacillota</taxon>
        <taxon>Clostridia</taxon>
        <taxon>Eubacteriales</taxon>
        <taxon>Clostridiaceae</taxon>
        <taxon>Clostridium</taxon>
    </lineage>
</organism>
<dbReference type="AlphaFoldDB" id="A0A6N3F1I9"/>
<evidence type="ECO:0000313" key="1">
    <source>
        <dbReference type="EMBL" id="VYU45957.1"/>
    </source>
</evidence>
<dbReference type="EMBL" id="CACRTV010000057">
    <property type="protein sequence ID" value="VYU45957.1"/>
    <property type="molecule type" value="Genomic_DNA"/>
</dbReference>
<name>A0A6N3F1I9_9CLOT</name>
<gene>
    <name evidence="1" type="ORF">CPLFYP93_02351</name>
</gene>
<protein>
    <submittedName>
        <fullName evidence="1">Uncharacterized protein</fullName>
    </submittedName>
</protein>
<proteinExistence type="predicted"/>
<reference evidence="1" key="1">
    <citation type="submission" date="2019-11" db="EMBL/GenBank/DDBJ databases">
        <authorList>
            <person name="Feng L."/>
        </authorList>
    </citation>
    <scope>NUCLEOTIDE SEQUENCE</scope>
    <source>
        <strain evidence="1">CParaputrificumLFYP93</strain>
    </source>
</reference>
<accession>A0A6N3F1I9</accession>